<organism evidence="4 5">
    <name type="scientific">Malus domestica</name>
    <name type="common">Apple</name>
    <name type="synonym">Pyrus malus</name>
    <dbReference type="NCBI Taxonomy" id="3750"/>
    <lineage>
        <taxon>Eukaryota</taxon>
        <taxon>Viridiplantae</taxon>
        <taxon>Streptophyta</taxon>
        <taxon>Embryophyta</taxon>
        <taxon>Tracheophyta</taxon>
        <taxon>Spermatophyta</taxon>
        <taxon>Magnoliopsida</taxon>
        <taxon>eudicotyledons</taxon>
        <taxon>Gunneridae</taxon>
        <taxon>Pentapetalae</taxon>
        <taxon>rosids</taxon>
        <taxon>fabids</taxon>
        <taxon>Rosales</taxon>
        <taxon>Rosaceae</taxon>
        <taxon>Amygdaloideae</taxon>
        <taxon>Maleae</taxon>
        <taxon>Malus</taxon>
    </lineage>
</organism>
<comment type="caution">
    <text evidence="4">The sequence shown here is derived from an EMBL/GenBank/DDBJ whole genome shotgun (WGS) entry which is preliminary data.</text>
</comment>
<evidence type="ECO:0000256" key="1">
    <source>
        <dbReference type="ARBA" id="ARBA00004167"/>
    </source>
</evidence>
<dbReference type="Proteomes" id="UP000290289">
    <property type="component" value="Chromosome 10"/>
</dbReference>
<dbReference type="STRING" id="3750.A0A498IRC6"/>
<gene>
    <name evidence="4" type="ORF">DVH24_014404</name>
</gene>
<evidence type="ECO:0000256" key="2">
    <source>
        <dbReference type="ARBA" id="ARBA00008164"/>
    </source>
</evidence>
<name>A0A498IRC6_MALDO</name>
<dbReference type="GO" id="GO:0031625">
    <property type="term" value="F:ubiquitin protein ligase binding"/>
    <property type="evidence" value="ECO:0007669"/>
    <property type="project" value="InterPro"/>
</dbReference>
<dbReference type="InterPro" id="IPR033294">
    <property type="entry name" value="Erlin1/2"/>
</dbReference>
<evidence type="ECO:0000313" key="4">
    <source>
        <dbReference type="EMBL" id="RXH85820.1"/>
    </source>
</evidence>
<dbReference type="EMBL" id="RDQH01000336">
    <property type="protein sequence ID" value="RXH85820.1"/>
    <property type="molecule type" value="Genomic_DNA"/>
</dbReference>
<dbReference type="GO" id="GO:0005789">
    <property type="term" value="C:endoplasmic reticulum membrane"/>
    <property type="evidence" value="ECO:0007669"/>
    <property type="project" value="TreeGrafter"/>
</dbReference>
<dbReference type="AlphaFoldDB" id="A0A498IRC6"/>
<comment type="similarity">
    <text evidence="2">Belongs to the band 7/mec-2 family.</text>
</comment>
<evidence type="ECO:0000256" key="3">
    <source>
        <dbReference type="ARBA" id="ARBA00023136"/>
    </source>
</evidence>
<evidence type="ECO:0000313" key="5">
    <source>
        <dbReference type="Proteomes" id="UP000290289"/>
    </source>
</evidence>
<reference evidence="4 5" key="1">
    <citation type="submission" date="2018-10" db="EMBL/GenBank/DDBJ databases">
        <title>A high-quality apple genome assembly.</title>
        <authorList>
            <person name="Hu J."/>
        </authorList>
    </citation>
    <scope>NUCLEOTIDE SEQUENCE [LARGE SCALE GENOMIC DNA]</scope>
    <source>
        <strain evidence="5">cv. HFTH1</strain>
        <tissue evidence="4">Young leaf</tissue>
    </source>
</reference>
<keyword evidence="3" id="KW-0472">Membrane</keyword>
<keyword evidence="5" id="KW-1185">Reference proteome</keyword>
<sequence>MEPDAIKLSPSAFIIQGLNFACFSLFQISGFHLKLPLVTHFEPVQVTLQIDQVTLVRDIPCGTKEGVMINFDKIEIRLCDIIL</sequence>
<comment type="subcellular location">
    <subcellularLocation>
        <location evidence="1">Membrane</location>
        <topology evidence="1">Single-pass membrane protein</topology>
    </subcellularLocation>
</comment>
<dbReference type="PANTHER" id="PTHR15351:SF3">
    <property type="entry name" value="ERLIN"/>
    <property type="match status" value="1"/>
</dbReference>
<accession>A0A498IRC6</accession>
<proteinExistence type="inferred from homology"/>
<protein>
    <submittedName>
        <fullName evidence="4">Uncharacterized protein</fullName>
    </submittedName>
</protein>
<dbReference type="GO" id="GO:0015485">
    <property type="term" value="F:cholesterol binding"/>
    <property type="evidence" value="ECO:0007669"/>
    <property type="project" value="TreeGrafter"/>
</dbReference>
<dbReference type="GO" id="GO:0032933">
    <property type="term" value="P:SREBP signaling pathway"/>
    <property type="evidence" value="ECO:0007669"/>
    <property type="project" value="TreeGrafter"/>
</dbReference>
<dbReference type="PANTHER" id="PTHR15351">
    <property type="entry name" value="ERLIN (ER LIPID RAFT ASSOCIATED PROTEIN) HOMOLOG"/>
    <property type="match status" value="1"/>
</dbReference>